<dbReference type="SUPFAM" id="SSF50800">
    <property type="entry name" value="PK beta-barrel domain-like"/>
    <property type="match status" value="1"/>
</dbReference>
<dbReference type="Gene3D" id="3.20.20.60">
    <property type="entry name" value="Phosphoenolpyruvate-binding domains"/>
    <property type="match status" value="1"/>
</dbReference>
<evidence type="ECO:0000259" key="15">
    <source>
        <dbReference type="Pfam" id="PF00224"/>
    </source>
</evidence>
<comment type="cofactor">
    <cofactor evidence="1">
        <name>K(+)</name>
        <dbReference type="ChEBI" id="CHEBI:29103"/>
    </cofactor>
</comment>
<dbReference type="InterPro" id="IPR001697">
    <property type="entry name" value="Pyr_Knase"/>
</dbReference>
<reference evidence="17 18" key="1">
    <citation type="submission" date="2020-06" db="EMBL/GenBank/DDBJ databases">
        <title>The endosymbiont of the kinetoplastid Bodo saltans is a Paracaedibacter-like alpha-proteobacterium possessing a putative toxin-antitoxin system.</title>
        <authorList>
            <person name="Midha S."/>
            <person name="Rigden D.J."/>
            <person name="Siozios S."/>
            <person name="Hurst G.D.D."/>
            <person name="Jackson A.P."/>
        </authorList>
    </citation>
    <scope>NUCLEOTIDE SEQUENCE [LARGE SCALE GENOMIC DNA]</scope>
    <source>
        <strain evidence="17">Lake Konstanz</strain>
    </source>
</reference>
<comment type="catalytic activity">
    <reaction evidence="14">
        <text>pyruvate + ATP = phosphoenolpyruvate + ADP + H(+)</text>
        <dbReference type="Rhea" id="RHEA:18157"/>
        <dbReference type="ChEBI" id="CHEBI:15361"/>
        <dbReference type="ChEBI" id="CHEBI:15378"/>
        <dbReference type="ChEBI" id="CHEBI:30616"/>
        <dbReference type="ChEBI" id="CHEBI:58702"/>
        <dbReference type="ChEBI" id="CHEBI:456216"/>
        <dbReference type="EC" id="2.7.1.40"/>
    </reaction>
</comment>
<keyword evidence="6" id="KW-0479">Metal-binding</keyword>
<evidence type="ECO:0000256" key="4">
    <source>
        <dbReference type="ARBA" id="ARBA00012142"/>
    </source>
</evidence>
<dbReference type="Proteomes" id="UP000594001">
    <property type="component" value="Chromosome"/>
</dbReference>
<evidence type="ECO:0000256" key="6">
    <source>
        <dbReference type="ARBA" id="ARBA00022723"/>
    </source>
</evidence>
<keyword evidence="5 14" id="KW-0808">Transferase</keyword>
<dbReference type="Gene3D" id="2.40.33.10">
    <property type="entry name" value="PK beta-barrel domain-like"/>
    <property type="match status" value="1"/>
</dbReference>
<dbReference type="NCBIfam" id="NF004491">
    <property type="entry name" value="PRK05826.1"/>
    <property type="match status" value="1"/>
</dbReference>
<evidence type="ECO:0000256" key="14">
    <source>
        <dbReference type="RuleBase" id="RU000504"/>
    </source>
</evidence>
<keyword evidence="18" id="KW-1185">Reference proteome</keyword>
<dbReference type="PANTHER" id="PTHR11817">
    <property type="entry name" value="PYRUVATE KINASE"/>
    <property type="match status" value="1"/>
</dbReference>
<evidence type="ECO:0000256" key="10">
    <source>
        <dbReference type="ARBA" id="ARBA00022842"/>
    </source>
</evidence>
<evidence type="ECO:0000256" key="13">
    <source>
        <dbReference type="NCBIfam" id="TIGR01064"/>
    </source>
</evidence>
<evidence type="ECO:0000259" key="16">
    <source>
        <dbReference type="Pfam" id="PF02887"/>
    </source>
</evidence>
<feature type="domain" description="Pyruvate kinase barrel" evidence="15">
    <location>
        <begin position="5"/>
        <end position="322"/>
    </location>
</feature>
<evidence type="ECO:0000256" key="7">
    <source>
        <dbReference type="ARBA" id="ARBA00022741"/>
    </source>
</evidence>
<dbReference type="GO" id="GO:0004743">
    <property type="term" value="F:pyruvate kinase activity"/>
    <property type="evidence" value="ECO:0007669"/>
    <property type="project" value="UniProtKB-UniRule"/>
</dbReference>
<evidence type="ECO:0000256" key="9">
    <source>
        <dbReference type="ARBA" id="ARBA00022840"/>
    </source>
</evidence>
<name>A0A7L9RUG9_9PROT</name>
<dbReference type="EC" id="2.7.1.40" evidence="4 13"/>
<dbReference type="GO" id="GO:0000287">
    <property type="term" value="F:magnesium ion binding"/>
    <property type="evidence" value="ECO:0007669"/>
    <property type="project" value="UniProtKB-UniRule"/>
</dbReference>
<dbReference type="EMBL" id="CP054719">
    <property type="protein sequence ID" value="QOL20257.1"/>
    <property type="molecule type" value="Genomic_DNA"/>
</dbReference>
<dbReference type="NCBIfam" id="TIGR01064">
    <property type="entry name" value="pyruv_kin"/>
    <property type="match status" value="1"/>
</dbReference>
<dbReference type="Gene3D" id="3.40.1380.20">
    <property type="entry name" value="Pyruvate kinase, C-terminal domain"/>
    <property type="match status" value="1"/>
</dbReference>
<dbReference type="InterPro" id="IPR040442">
    <property type="entry name" value="Pyrv_kinase-like_dom_sf"/>
</dbReference>
<dbReference type="PRINTS" id="PR01050">
    <property type="entry name" value="PYRUVTKNASE"/>
</dbReference>
<evidence type="ECO:0000256" key="5">
    <source>
        <dbReference type="ARBA" id="ARBA00022679"/>
    </source>
</evidence>
<evidence type="ECO:0000313" key="18">
    <source>
        <dbReference type="Proteomes" id="UP000594001"/>
    </source>
</evidence>
<dbReference type="GO" id="GO:0005524">
    <property type="term" value="F:ATP binding"/>
    <property type="evidence" value="ECO:0007669"/>
    <property type="project" value="UniProtKB-KW"/>
</dbReference>
<keyword evidence="12 17" id="KW-0670">Pyruvate</keyword>
<dbReference type="UniPathway" id="UPA00109">
    <property type="reaction ID" value="UER00188"/>
</dbReference>
<protein>
    <recommendedName>
        <fullName evidence="4 13">Pyruvate kinase</fullName>
        <ecNumber evidence="4 13">2.7.1.40</ecNumber>
    </recommendedName>
</protein>
<dbReference type="SUPFAM" id="SSF52935">
    <property type="entry name" value="PK C-terminal domain-like"/>
    <property type="match status" value="1"/>
</dbReference>
<dbReference type="InterPro" id="IPR015795">
    <property type="entry name" value="Pyrv_Knase_C"/>
</dbReference>
<evidence type="ECO:0000256" key="2">
    <source>
        <dbReference type="ARBA" id="ARBA00004997"/>
    </source>
</evidence>
<keyword evidence="11 14" id="KW-0324">Glycolysis</keyword>
<evidence type="ECO:0000256" key="11">
    <source>
        <dbReference type="ARBA" id="ARBA00023152"/>
    </source>
</evidence>
<evidence type="ECO:0000256" key="8">
    <source>
        <dbReference type="ARBA" id="ARBA00022777"/>
    </source>
</evidence>
<evidence type="ECO:0000256" key="1">
    <source>
        <dbReference type="ARBA" id="ARBA00001958"/>
    </source>
</evidence>
<keyword evidence="10 14" id="KW-0460">Magnesium</keyword>
<proteinExistence type="inferred from homology"/>
<evidence type="ECO:0000256" key="3">
    <source>
        <dbReference type="ARBA" id="ARBA00008663"/>
    </source>
</evidence>
<feature type="domain" description="Pyruvate kinase C-terminal" evidence="16">
    <location>
        <begin position="350"/>
        <end position="448"/>
    </location>
</feature>
<comment type="pathway">
    <text evidence="2 14">Carbohydrate degradation; glycolysis; pyruvate from D-glyceraldehyde 3-phosphate: step 5/5.</text>
</comment>
<accession>A0A7L9RUG9</accession>
<comment type="similarity">
    <text evidence="3 14">Belongs to the pyruvate kinase family.</text>
</comment>
<dbReference type="AlphaFoldDB" id="A0A7L9RUG9"/>
<dbReference type="InterPro" id="IPR036918">
    <property type="entry name" value="Pyrv_Knase_C_sf"/>
</dbReference>
<dbReference type="GO" id="GO:0030955">
    <property type="term" value="F:potassium ion binding"/>
    <property type="evidence" value="ECO:0007669"/>
    <property type="project" value="UniProtKB-UniRule"/>
</dbReference>
<dbReference type="InterPro" id="IPR018209">
    <property type="entry name" value="Pyrv_Knase_AS"/>
</dbReference>
<dbReference type="InterPro" id="IPR015806">
    <property type="entry name" value="Pyrv_Knase_insert_dom_sf"/>
</dbReference>
<dbReference type="InterPro" id="IPR015793">
    <property type="entry name" value="Pyrv_Knase_brl"/>
</dbReference>
<dbReference type="KEGG" id="pbal:CPBP_01041"/>
<dbReference type="FunFam" id="2.40.33.10:FF:000001">
    <property type="entry name" value="Pyruvate kinase"/>
    <property type="match status" value="1"/>
</dbReference>
<dbReference type="RefSeq" id="WP_350331808.1">
    <property type="nucleotide sequence ID" value="NZ_CP054719.1"/>
</dbReference>
<keyword evidence="9" id="KW-0067">ATP-binding</keyword>
<sequence>MHRNRQTKIVATLGPASSSADMIQWLFERGVDVFRLNFSHGTHESHENNINWIRKLEQSLGKPIAILADLQGPKLRVGKFETSEVNVKAGQQFQFDMDAALGDSTRVQLPHPEIFAAAKQGDELLVDDGKLAFRVDFVDNQCIKTTALVSGIISNNKGLNLPSTHLPIDILTDKDKADLDFAVSKNVDFIALSFVQAADDIVQARKRIQGNAKIIAKLEKPQAIQNLTTILKATDGVMIARGDLGVELPPEQVPPLQRRILREAQRHNKPVIVATQMLESMIHAPKPTRAEVSDVATAVYLGTDAVMLSAESASGDYPKEAVEIMDRIIFNAEQDVFSNKNTPLTETPSIPEAAILLAYRHKARIIAAVSNSFEAVAKISSLTPGIPILAITSDIKIYHQFTLLFGVCSVYLDKLPDANNPTEYKNLVQRIAEREGMVTRTDHVIVVLASDRIDSAEFSGMSIVS</sequence>
<dbReference type="Pfam" id="PF00224">
    <property type="entry name" value="PK"/>
    <property type="match status" value="1"/>
</dbReference>
<gene>
    <name evidence="17" type="primary">ttuE</name>
    <name evidence="17" type="ORF">CPBP_01041</name>
</gene>
<dbReference type="GO" id="GO:0016301">
    <property type="term" value="F:kinase activity"/>
    <property type="evidence" value="ECO:0007669"/>
    <property type="project" value="UniProtKB-KW"/>
</dbReference>
<dbReference type="Pfam" id="PF02887">
    <property type="entry name" value="PK_C"/>
    <property type="match status" value="1"/>
</dbReference>
<dbReference type="PROSITE" id="PS00110">
    <property type="entry name" value="PYRUVATE_KINASE"/>
    <property type="match status" value="1"/>
</dbReference>
<evidence type="ECO:0000313" key="17">
    <source>
        <dbReference type="EMBL" id="QOL20257.1"/>
    </source>
</evidence>
<dbReference type="InterPro" id="IPR011037">
    <property type="entry name" value="Pyrv_Knase-like_insert_dom_sf"/>
</dbReference>
<keyword evidence="8 14" id="KW-0418">Kinase</keyword>
<dbReference type="SUPFAM" id="SSF51621">
    <property type="entry name" value="Phosphoenolpyruvate/pyruvate domain"/>
    <property type="match status" value="1"/>
</dbReference>
<dbReference type="InterPro" id="IPR015813">
    <property type="entry name" value="Pyrv/PenolPyrv_kinase-like_dom"/>
</dbReference>
<evidence type="ECO:0000256" key="12">
    <source>
        <dbReference type="ARBA" id="ARBA00023317"/>
    </source>
</evidence>
<organism evidence="17 18">
    <name type="scientific">Candidatus Bodocaedibacter vickermanii</name>
    <dbReference type="NCBI Taxonomy" id="2741701"/>
    <lineage>
        <taxon>Bacteria</taxon>
        <taxon>Pseudomonadati</taxon>
        <taxon>Pseudomonadota</taxon>
        <taxon>Alphaproteobacteria</taxon>
        <taxon>Holosporales</taxon>
        <taxon>Candidatus Paracaedibacteraceae</taxon>
        <taxon>Candidatus Bodocaedibacter</taxon>
    </lineage>
</organism>
<keyword evidence="7" id="KW-0547">Nucleotide-binding</keyword>